<dbReference type="RefSeq" id="WP_056953357.1">
    <property type="nucleotide sequence ID" value="NZ_LNUA01000031.1"/>
</dbReference>
<dbReference type="Proteomes" id="UP000196232">
    <property type="component" value="Unassembled WGS sequence"/>
</dbReference>
<sequence length="141" mass="16924">MTSKNTNTLLKIASTQLSRRFDAFAKDYDMTWVQMSIIDFLSHNKDRELFQRDIEEEFFIQRSTATIALQRMEKKDLIYRKPSTQDARQKSVYLTDKAHALERKISDYMIHQQQILEKNFTTEELTIVEKFLKFQAFQEEK</sequence>
<dbReference type="AlphaFoldDB" id="A0A202F963"/>
<dbReference type="SMART" id="SM00347">
    <property type="entry name" value="HTH_MARR"/>
    <property type="match status" value="1"/>
</dbReference>
<dbReference type="PANTHER" id="PTHR33164:SF56">
    <property type="entry name" value="HTH-TYPE TRANSCRIPTIONAL REGULATOR MHQR"/>
    <property type="match status" value="1"/>
</dbReference>
<reference evidence="4 5" key="1">
    <citation type="submission" date="2017-03" db="EMBL/GenBank/DDBJ databases">
        <title>Genome sequence of Lactobacillus bobalius KACC 16343.</title>
        <authorList>
            <person name="Chun J."/>
        </authorList>
    </citation>
    <scope>NUCLEOTIDE SEQUENCE [LARGE SCALE GENOMIC DNA]</scope>
    <source>
        <strain evidence="4 5">KACC 16343</strain>
    </source>
</reference>
<dbReference type="Pfam" id="PF12802">
    <property type="entry name" value="MarR_2"/>
    <property type="match status" value="1"/>
</dbReference>
<dbReference type="InterPro" id="IPR036388">
    <property type="entry name" value="WH-like_DNA-bd_sf"/>
</dbReference>
<dbReference type="InterPro" id="IPR036390">
    <property type="entry name" value="WH_DNA-bd_sf"/>
</dbReference>
<dbReference type="PROSITE" id="PS50995">
    <property type="entry name" value="HTH_MARR_2"/>
    <property type="match status" value="1"/>
</dbReference>
<keyword evidence="2" id="KW-0804">Transcription</keyword>
<dbReference type="GO" id="GO:0006950">
    <property type="term" value="P:response to stress"/>
    <property type="evidence" value="ECO:0007669"/>
    <property type="project" value="TreeGrafter"/>
</dbReference>
<protein>
    <recommendedName>
        <fullName evidence="3">HTH marR-type domain-containing protein</fullName>
    </recommendedName>
</protein>
<dbReference type="GO" id="GO:0003700">
    <property type="term" value="F:DNA-binding transcription factor activity"/>
    <property type="evidence" value="ECO:0007669"/>
    <property type="project" value="InterPro"/>
</dbReference>
<keyword evidence="1" id="KW-0805">Transcription regulation</keyword>
<dbReference type="InterPro" id="IPR039422">
    <property type="entry name" value="MarR/SlyA-like"/>
</dbReference>
<dbReference type="PANTHER" id="PTHR33164">
    <property type="entry name" value="TRANSCRIPTIONAL REGULATOR, MARR FAMILY"/>
    <property type="match status" value="1"/>
</dbReference>
<dbReference type="Gene3D" id="1.10.10.10">
    <property type="entry name" value="Winged helix-like DNA-binding domain superfamily/Winged helix DNA-binding domain"/>
    <property type="match status" value="1"/>
</dbReference>
<evidence type="ECO:0000313" key="4">
    <source>
        <dbReference type="EMBL" id="OVE97034.1"/>
    </source>
</evidence>
<name>A0A202F963_9LACO</name>
<evidence type="ECO:0000256" key="2">
    <source>
        <dbReference type="ARBA" id="ARBA00023163"/>
    </source>
</evidence>
<dbReference type="SUPFAM" id="SSF46785">
    <property type="entry name" value="Winged helix' DNA-binding domain"/>
    <property type="match status" value="1"/>
</dbReference>
<dbReference type="EMBL" id="MYFM01000006">
    <property type="protein sequence ID" value="OVE97034.1"/>
    <property type="molecule type" value="Genomic_DNA"/>
</dbReference>
<organism evidence="4 5">
    <name type="scientific">Companilactobacillus bobalius</name>
    <dbReference type="NCBI Taxonomy" id="2801451"/>
    <lineage>
        <taxon>Bacteria</taxon>
        <taxon>Bacillati</taxon>
        <taxon>Bacillota</taxon>
        <taxon>Bacilli</taxon>
        <taxon>Lactobacillales</taxon>
        <taxon>Lactobacillaceae</taxon>
        <taxon>Companilactobacillus</taxon>
    </lineage>
</organism>
<dbReference type="InterPro" id="IPR000835">
    <property type="entry name" value="HTH_MarR-typ"/>
</dbReference>
<feature type="domain" description="HTH marR-type" evidence="3">
    <location>
        <begin position="3"/>
        <end position="137"/>
    </location>
</feature>
<accession>A0A202F963</accession>
<evidence type="ECO:0000259" key="3">
    <source>
        <dbReference type="PROSITE" id="PS50995"/>
    </source>
</evidence>
<evidence type="ECO:0000256" key="1">
    <source>
        <dbReference type="ARBA" id="ARBA00023015"/>
    </source>
</evidence>
<evidence type="ECO:0000313" key="5">
    <source>
        <dbReference type="Proteomes" id="UP000196232"/>
    </source>
</evidence>
<comment type="caution">
    <text evidence="4">The sequence shown here is derived from an EMBL/GenBank/DDBJ whole genome shotgun (WGS) entry which is preliminary data.</text>
</comment>
<proteinExistence type="predicted"/>
<gene>
    <name evidence="4" type="ORF">LKACC16343_02044</name>
</gene>